<organism evidence="10 11">
    <name type="scientific">candidate division WWE3 bacterium</name>
    <dbReference type="NCBI Taxonomy" id="2053526"/>
    <lineage>
        <taxon>Bacteria</taxon>
        <taxon>Katanobacteria</taxon>
    </lineage>
</organism>
<accession>A0A7X9E7C8</accession>
<dbReference type="EC" id="2.7.7.7" evidence="1"/>
<keyword evidence="10" id="KW-0540">Nuclease</keyword>
<keyword evidence="10" id="KW-0269">Exonuclease</keyword>
<dbReference type="Gene3D" id="1.10.150.20">
    <property type="entry name" value="5' to 3' exonuclease, C-terminal subdomain"/>
    <property type="match status" value="1"/>
</dbReference>
<dbReference type="InterPro" id="IPR027421">
    <property type="entry name" value="DNA_pol_lamdba_lyase_dom_sf"/>
</dbReference>
<dbReference type="InterPro" id="IPR050243">
    <property type="entry name" value="PHP_phosphatase"/>
</dbReference>
<dbReference type="PANTHER" id="PTHR36928">
    <property type="entry name" value="PHOSPHATASE YCDX-RELATED"/>
    <property type="match status" value="1"/>
</dbReference>
<keyword evidence="3" id="KW-0548">Nucleotidyltransferase</keyword>
<dbReference type="GO" id="GO:0006281">
    <property type="term" value="P:DNA repair"/>
    <property type="evidence" value="ECO:0007669"/>
    <property type="project" value="UniProtKB-KW"/>
</dbReference>
<sequence length="583" mass="65919">MEGKRLSNKEVVTTLKEILAAMEVKGVNPFRIRAYQNAVSILDNLTVSIYDLWQNKRIREIPGVGEGIESHLNELFSTGKVQEFENIKEDLPEGMFSLIGLRGVGAKRAFKLAVSFKLNDRKTALDKLKDNAQKGNVRTLEGFGEKIEKAILEAIEEQKMTKNSKVRFLLPQAEQIVNRITSYMKKCKYVDEIEAAGSFRRRNPTIGDLDIPVSTTNSKETIKYFLKFPEIGEVLVTGDKKASVVLKNDVQVDLRVSTPQAYGSMLQYFTGSKQHNIILRNYALNKGMSLSEYGIKKGGITKEFSNEKDFYNEIGLPYIPPEIRHGNYEIEAADKNKLPKLINLKDIKGDMHMHTILSDGVNTIEEMVEAAAMLGYEYIGISDHAPSIQSRGLGTVLKIVNDTRRKINEINELQDKVKVLYGYEVNILVDNTLGLPDDILNNLDYVIAGVHASFNQDKKTVTERILTAMENPYVNIISHPSGRMLNERDPIDPDWNKIFDTARDKNIILEINGQPSRLDLPDDLIKSAIEWGVKLIIGSDAHSTDELLFMKYGIENARRGWASKDNILNTLSYERFVKELKSR</sequence>
<dbReference type="SUPFAM" id="SSF81301">
    <property type="entry name" value="Nucleotidyltransferase"/>
    <property type="match status" value="1"/>
</dbReference>
<dbReference type="GO" id="GO:0008270">
    <property type="term" value="F:zinc ion binding"/>
    <property type="evidence" value="ECO:0007669"/>
    <property type="project" value="TreeGrafter"/>
</dbReference>
<comment type="caution">
    <text evidence="10">The sequence shown here is derived from an EMBL/GenBank/DDBJ whole genome shotgun (WGS) entry which is preliminary data.</text>
</comment>
<dbReference type="InterPro" id="IPR029398">
    <property type="entry name" value="PolB_thumb"/>
</dbReference>
<dbReference type="Gene3D" id="3.30.210.10">
    <property type="entry name" value="DNA polymerase, thumb domain"/>
    <property type="match status" value="1"/>
</dbReference>
<dbReference type="InterPro" id="IPR004013">
    <property type="entry name" value="PHP_dom"/>
</dbReference>
<evidence type="ECO:0000256" key="5">
    <source>
        <dbReference type="ARBA" id="ARBA00022932"/>
    </source>
</evidence>
<evidence type="ECO:0000259" key="8">
    <source>
        <dbReference type="SMART" id="SM00481"/>
    </source>
</evidence>
<dbReference type="InterPro" id="IPR047967">
    <property type="entry name" value="PolX_PHP"/>
</dbReference>
<dbReference type="Gene3D" id="3.30.460.10">
    <property type="entry name" value="Beta Polymerase, domain 2"/>
    <property type="match status" value="1"/>
</dbReference>
<evidence type="ECO:0000256" key="4">
    <source>
        <dbReference type="ARBA" id="ARBA00022763"/>
    </source>
</evidence>
<keyword evidence="2" id="KW-0808">Transferase</keyword>
<dbReference type="InterPro" id="IPR003141">
    <property type="entry name" value="Pol/His_phosphatase_N"/>
</dbReference>
<evidence type="ECO:0000313" key="11">
    <source>
        <dbReference type="Proteomes" id="UP000590542"/>
    </source>
</evidence>
<dbReference type="InterPro" id="IPR010996">
    <property type="entry name" value="HHH_MUS81"/>
</dbReference>
<evidence type="ECO:0000256" key="6">
    <source>
        <dbReference type="ARBA" id="ARBA00023204"/>
    </source>
</evidence>
<dbReference type="Pfam" id="PF14791">
    <property type="entry name" value="DNA_pol_B_thumb"/>
    <property type="match status" value="1"/>
</dbReference>
<evidence type="ECO:0000256" key="7">
    <source>
        <dbReference type="ARBA" id="ARBA00049244"/>
    </source>
</evidence>
<feature type="domain" description="Polymerase/histidinol phosphatase N-terminal" evidence="8">
    <location>
        <begin position="349"/>
        <end position="429"/>
    </location>
</feature>
<evidence type="ECO:0000256" key="1">
    <source>
        <dbReference type="ARBA" id="ARBA00012417"/>
    </source>
</evidence>
<dbReference type="SUPFAM" id="SSF47802">
    <property type="entry name" value="DNA polymerase beta, N-terminal domain-like"/>
    <property type="match status" value="1"/>
</dbReference>
<dbReference type="AlphaFoldDB" id="A0A7X9E7C8"/>
<dbReference type="SUPFAM" id="SSF89550">
    <property type="entry name" value="PHP domain-like"/>
    <property type="match status" value="1"/>
</dbReference>
<dbReference type="InterPro" id="IPR037160">
    <property type="entry name" value="DNA_Pol_thumb_sf"/>
</dbReference>
<dbReference type="PANTHER" id="PTHR36928:SF1">
    <property type="entry name" value="PHOSPHATASE YCDX-RELATED"/>
    <property type="match status" value="1"/>
</dbReference>
<evidence type="ECO:0000256" key="3">
    <source>
        <dbReference type="ARBA" id="ARBA00022695"/>
    </source>
</evidence>
<dbReference type="InterPro" id="IPR043519">
    <property type="entry name" value="NT_sf"/>
</dbReference>
<dbReference type="InterPro" id="IPR016195">
    <property type="entry name" value="Pol/histidinol_Pase-like"/>
</dbReference>
<keyword evidence="4" id="KW-0227">DNA damage</keyword>
<dbReference type="PIRSF" id="PIRSF005047">
    <property type="entry name" value="UCP005047_YshC"/>
    <property type="match status" value="1"/>
</dbReference>
<gene>
    <name evidence="10" type="primary">polX</name>
    <name evidence="10" type="ORF">GYA37_03305</name>
</gene>
<comment type="catalytic activity">
    <reaction evidence="7">
        <text>DNA(n) + a 2'-deoxyribonucleoside 5'-triphosphate = DNA(n+1) + diphosphate</text>
        <dbReference type="Rhea" id="RHEA:22508"/>
        <dbReference type="Rhea" id="RHEA-COMP:17339"/>
        <dbReference type="Rhea" id="RHEA-COMP:17340"/>
        <dbReference type="ChEBI" id="CHEBI:33019"/>
        <dbReference type="ChEBI" id="CHEBI:61560"/>
        <dbReference type="ChEBI" id="CHEBI:173112"/>
        <dbReference type="EC" id="2.7.7.7"/>
    </reaction>
</comment>
<evidence type="ECO:0000259" key="9">
    <source>
        <dbReference type="SMART" id="SM00483"/>
    </source>
</evidence>
<dbReference type="GO" id="GO:0003677">
    <property type="term" value="F:DNA binding"/>
    <property type="evidence" value="ECO:0007669"/>
    <property type="project" value="InterPro"/>
</dbReference>
<dbReference type="InterPro" id="IPR022311">
    <property type="entry name" value="PolX-like"/>
</dbReference>
<reference evidence="10 11" key="1">
    <citation type="journal article" date="2020" name="Biotechnol. Biofuels">
        <title>New insights from the biogas microbiome by comprehensive genome-resolved metagenomics of nearly 1600 species originating from multiple anaerobic digesters.</title>
        <authorList>
            <person name="Campanaro S."/>
            <person name="Treu L."/>
            <person name="Rodriguez-R L.M."/>
            <person name="Kovalovszki A."/>
            <person name="Ziels R.M."/>
            <person name="Maus I."/>
            <person name="Zhu X."/>
            <person name="Kougias P.G."/>
            <person name="Basile A."/>
            <person name="Luo G."/>
            <person name="Schluter A."/>
            <person name="Konstantinidis K.T."/>
            <person name="Angelidaki I."/>
        </authorList>
    </citation>
    <scope>NUCLEOTIDE SEQUENCE [LARGE SCALE GENOMIC DNA]</scope>
    <source>
        <strain evidence="10">AS27yjCOA_202</strain>
    </source>
</reference>
<dbReference type="CDD" id="cd00141">
    <property type="entry name" value="NT_POLXc"/>
    <property type="match status" value="1"/>
</dbReference>
<dbReference type="NCBIfam" id="NF006375">
    <property type="entry name" value="PRK08609.1"/>
    <property type="match status" value="1"/>
</dbReference>
<name>A0A7X9E7C8_UNCKA</name>
<dbReference type="Gene3D" id="1.10.150.110">
    <property type="entry name" value="DNA polymerase beta, N-terminal domain-like"/>
    <property type="match status" value="1"/>
</dbReference>
<dbReference type="SMART" id="SM00481">
    <property type="entry name" value="POLIIIAc"/>
    <property type="match status" value="1"/>
</dbReference>
<dbReference type="CDD" id="cd07436">
    <property type="entry name" value="PHP_PolX"/>
    <property type="match status" value="1"/>
</dbReference>
<proteinExistence type="predicted"/>
<dbReference type="GO" id="GO:0042578">
    <property type="term" value="F:phosphoric ester hydrolase activity"/>
    <property type="evidence" value="ECO:0007669"/>
    <property type="project" value="TreeGrafter"/>
</dbReference>
<dbReference type="GO" id="GO:0003887">
    <property type="term" value="F:DNA-directed DNA polymerase activity"/>
    <property type="evidence" value="ECO:0007669"/>
    <property type="project" value="UniProtKB-KW"/>
</dbReference>
<dbReference type="EMBL" id="JAAZNV010000011">
    <property type="protein sequence ID" value="NMB91846.1"/>
    <property type="molecule type" value="Genomic_DNA"/>
</dbReference>
<dbReference type="Gene3D" id="3.20.20.140">
    <property type="entry name" value="Metal-dependent hydrolases"/>
    <property type="match status" value="1"/>
</dbReference>
<evidence type="ECO:0000256" key="2">
    <source>
        <dbReference type="ARBA" id="ARBA00022679"/>
    </source>
</evidence>
<dbReference type="Pfam" id="PF14716">
    <property type="entry name" value="HHH_8"/>
    <property type="match status" value="1"/>
</dbReference>
<protein>
    <recommendedName>
        <fullName evidence="1">DNA-directed DNA polymerase</fullName>
        <ecNumber evidence="1">2.7.7.7</ecNumber>
    </recommendedName>
</protein>
<dbReference type="GO" id="GO:0004527">
    <property type="term" value="F:exonuclease activity"/>
    <property type="evidence" value="ECO:0007669"/>
    <property type="project" value="UniProtKB-KW"/>
</dbReference>
<dbReference type="InterPro" id="IPR002008">
    <property type="entry name" value="DNA_pol_X_beta-like"/>
</dbReference>
<keyword evidence="5" id="KW-0239">DNA-directed DNA polymerase</keyword>
<dbReference type="PRINTS" id="PR00870">
    <property type="entry name" value="DNAPOLXBETA"/>
</dbReference>
<dbReference type="GO" id="GO:0005829">
    <property type="term" value="C:cytosol"/>
    <property type="evidence" value="ECO:0007669"/>
    <property type="project" value="TreeGrafter"/>
</dbReference>
<evidence type="ECO:0000313" key="10">
    <source>
        <dbReference type="EMBL" id="NMB91846.1"/>
    </source>
</evidence>
<dbReference type="InterPro" id="IPR002054">
    <property type="entry name" value="DNA-dir_DNA_pol_X"/>
</dbReference>
<feature type="domain" description="DNA-directed DNA polymerase X" evidence="9">
    <location>
        <begin position="5"/>
        <end position="325"/>
    </location>
</feature>
<dbReference type="Proteomes" id="UP000590542">
    <property type="component" value="Unassembled WGS sequence"/>
</dbReference>
<keyword evidence="10" id="KW-0378">Hydrolase</keyword>
<dbReference type="Pfam" id="PF02811">
    <property type="entry name" value="PHP"/>
    <property type="match status" value="1"/>
</dbReference>
<keyword evidence="6" id="KW-0234">DNA repair</keyword>
<dbReference type="SMART" id="SM00483">
    <property type="entry name" value="POLXc"/>
    <property type="match status" value="1"/>
</dbReference>